<protein>
    <recommendedName>
        <fullName evidence="2">WH1 domain-containing protein</fullName>
    </recommendedName>
</protein>
<keyword evidence="1" id="KW-0597">Phosphoprotein</keyword>
<dbReference type="STRING" id="933852.A0A0C2X038"/>
<sequence length="154" mass="16999">MPTLSTISSDDKSRIKTSIPSSNSKILTATLARVYCAHPDPNSWAYAGLQGALALTMDKNSGGFGFKLVDLLGTRGVIWEHEIWEPFEYHMDRPFFHSFAGDECMIGLVFADESEARTMYKKVTSRKQSSGMSSRIRPCCARTSLTHGLSSQIG</sequence>
<dbReference type="Proteomes" id="UP000054097">
    <property type="component" value="Unassembled WGS sequence"/>
</dbReference>
<dbReference type="PROSITE" id="PS50229">
    <property type="entry name" value="WH1"/>
    <property type="match status" value="1"/>
</dbReference>
<dbReference type="SUPFAM" id="SSF50729">
    <property type="entry name" value="PH domain-like"/>
    <property type="match status" value="1"/>
</dbReference>
<dbReference type="EMBL" id="KN824496">
    <property type="protein sequence ID" value="KIM19985.1"/>
    <property type="molecule type" value="Genomic_DNA"/>
</dbReference>
<reference evidence="4 5" key="1">
    <citation type="submission" date="2014-04" db="EMBL/GenBank/DDBJ databases">
        <authorList>
            <consortium name="DOE Joint Genome Institute"/>
            <person name="Kuo A."/>
            <person name="Zuccaro A."/>
            <person name="Kohler A."/>
            <person name="Nagy L.G."/>
            <person name="Floudas D."/>
            <person name="Copeland A."/>
            <person name="Barry K.W."/>
            <person name="Cichocki N."/>
            <person name="Veneault-Fourrey C."/>
            <person name="LaButti K."/>
            <person name="Lindquist E.A."/>
            <person name="Lipzen A."/>
            <person name="Lundell T."/>
            <person name="Morin E."/>
            <person name="Murat C."/>
            <person name="Sun H."/>
            <person name="Tunlid A."/>
            <person name="Henrissat B."/>
            <person name="Grigoriev I.V."/>
            <person name="Hibbett D.S."/>
            <person name="Martin F."/>
            <person name="Nordberg H.P."/>
            <person name="Cantor M.N."/>
            <person name="Hua S.X."/>
        </authorList>
    </citation>
    <scope>NUCLEOTIDE SEQUENCE [LARGE SCALE GENOMIC DNA]</scope>
    <source>
        <strain evidence="4 5">MAFF 305830</strain>
    </source>
</reference>
<dbReference type="AlphaFoldDB" id="A0A0C2X038"/>
<name>A0A0C2X038_SERVB</name>
<dbReference type="GO" id="GO:0007015">
    <property type="term" value="P:actin filament organization"/>
    <property type="evidence" value="ECO:0007669"/>
    <property type="project" value="UniProtKB-ARBA"/>
</dbReference>
<evidence type="ECO:0000259" key="2">
    <source>
        <dbReference type="PROSITE" id="PS50229"/>
    </source>
</evidence>
<dbReference type="GO" id="GO:0030479">
    <property type="term" value="C:actin cortical patch"/>
    <property type="evidence" value="ECO:0007669"/>
    <property type="project" value="UniProtKB-ARBA"/>
</dbReference>
<dbReference type="FunFam" id="2.30.29.30:FF:000281">
    <property type="entry name" value="Actin associated protein"/>
    <property type="match status" value="1"/>
</dbReference>
<gene>
    <name evidence="3" type="ORF">M408DRAFT_168110</name>
    <name evidence="4" type="ORF">M408DRAFT_277228</name>
</gene>
<keyword evidence="5" id="KW-1185">Reference proteome</keyword>
<evidence type="ECO:0000256" key="1">
    <source>
        <dbReference type="ARBA" id="ARBA00022553"/>
    </source>
</evidence>
<dbReference type="OrthoDB" id="8963340at2759"/>
<dbReference type="CDD" id="cd01205">
    <property type="entry name" value="EVH1_WASP-like"/>
    <property type="match status" value="1"/>
</dbReference>
<dbReference type="Pfam" id="PF00568">
    <property type="entry name" value="WH1"/>
    <property type="match status" value="1"/>
</dbReference>
<evidence type="ECO:0000313" key="4">
    <source>
        <dbReference type="EMBL" id="KIM22912.1"/>
    </source>
</evidence>
<evidence type="ECO:0000313" key="3">
    <source>
        <dbReference type="EMBL" id="KIM19985.1"/>
    </source>
</evidence>
<accession>A0A0C2X038</accession>
<evidence type="ECO:0000313" key="5">
    <source>
        <dbReference type="Proteomes" id="UP000054097"/>
    </source>
</evidence>
<reference evidence="5" key="2">
    <citation type="submission" date="2015-01" db="EMBL/GenBank/DDBJ databases">
        <title>Evolutionary Origins and Diversification of the Mycorrhizal Mutualists.</title>
        <authorList>
            <consortium name="DOE Joint Genome Institute"/>
            <consortium name="Mycorrhizal Genomics Consortium"/>
            <person name="Kohler A."/>
            <person name="Kuo A."/>
            <person name="Nagy L.G."/>
            <person name="Floudas D."/>
            <person name="Copeland A."/>
            <person name="Barry K.W."/>
            <person name="Cichocki N."/>
            <person name="Veneault-Fourrey C."/>
            <person name="LaButti K."/>
            <person name="Lindquist E.A."/>
            <person name="Lipzen A."/>
            <person name="Lundell T."/>
            <person name="Morin E."/>
            <person name="Murat C."/>
            <person name="Riley R."/>
            <person name="Ohm R."/>
            <person name="Sun H."/>
            <person name="Tunlid A."/>
            <person name="Henrissat B."/>
            <person name="Grigoriev I.V."/>
            <person name="Hibbett D.S."/>
            <person name="Martin F."/>
        </authorList>
    </citation>
    <scope>NUCLEOTIDE SEQUENCE [LARGE SCALE GENOMIC DNA]</scope>
    <source>
        <strain evidence="5">MAFF 305830</strain>
    </source>
</reference>
<dbReference type="EMBL" id="KN824346">
    <property type="protein sequence ID" value="KIM22912.1"/>
    <property type="molecule type" value="Genomic_DNA"/>
</dbReference>
<dbReference type="SMART" id="SM00461">
    <property type="entry name" value="WH1"/>
    <property type="match status" value="1"/>
</dbReference>
<dbReference type="InterPro" id="IPR033927">
    <property type="entry name" value="WASPfam_EVH1"/>
</dbReference>
<dbReference type="GO" id="GO:0071933">
    <property type="term" value="F:Arp2/3 complex binding"/>
    <property type="evidence" value="ECO:0007669"/>
    <property type="project" value="UniProtKB-ARBA"/>
</dbReference>
<organism evidence="4 5">
    <name type="scientific">Serendipita vermifera MAFF 305830</name>
    <dbReference type="NCBI Taxonomy" id="933852"/>
    <lineage>
        <taxon>Eukaryota</taxon>
        <taxon>Fungi</taxon>
        <taxon>Dikarya</taxon>
        <taxon>Basidiomycota</taxon>
        <taxon>Agaricomycotina</taxon>
        <taxon>Agaricomycetes</taxon>
        <taxon>Sebacinales</taxon>
        <taxon>Serendipitaceae</taxon>
        <taxon>Serendipita</taxon>
    </lineage>
</organism>
<feature type="domain" description="WH1" evidence="2">
    <location>
        <begin position="19"/>
        <end position="130"/>
    </location>
</feature>
<dbReference type="InterPro" id="IPR000697">
    <property type="entry name" value="WH1/EVH1_dom"/>
</dbReference>
<dbReference type="GO" id="GO:0008092">
    <property type="term" value="F:cytoskeletal protein binding"/>
    <property type="evidence" value="ECO:0007669"/>
    <property type="project" value="UniProtKB-ARBA"/>
</dbReference>
<proteinExistence type="predicted"/>
<reference evidence="4" key="3">
    <citation type="submission" date="2015-02" db="EMBL/GenBank/DDBJ databases">
        <title>Evolutionary Origins and Diversification of the Mycorrhizal Mutualists.</title>
        <authorList>
            <consortium name="DOE Joint Genome Institute"/>
            <consortium name="Mycorrhizal Genomics Consortium"/>
            <person name="Kohler A."/>
            <person name="Kuo A."/>
            <person name="Nagy L.G."/>
            <person name="Floudas D."/>
            <person name="Copeland A."/>
            <person name="Barry K.W."/>
            <person name="Cichocki N."/>
            <person name="Veneault-Fourrey C."/>
            <person name="LaButti K."/>
            <person name="Lindquist E.A."/>
            <person name="Lipzen A."/>
            <person name="Lundell T."/>
            <person name="Morin E."/>
            <person name="Murat C."/>
            <person name="Riley R."/>
            <person name="Ohm R."/>
            <person name="Sun H."/>
            <person name="Tunlid A."/>
            <person name="Henrissat B."/>
            <person name="Grigoriev I.V."/>
            <person name="Hibbett D.S."/>
            <person name="Martin F."/>
        </authorList>
    </citation>
    <scope>NUCLEOTIDE SEQUENCE</scope>
    <source>
        <strain evidence="4 5">MAFF 305830</strain>
    </source>
</reference>
<dbReference type="Gene3D" id="2.30.29.30">
    <property type="entry name" value="Pleckstrin-homology domain (PH domain)/Phosphotyrosine-binding domain (PTB)"/>
    <property type="match status" value="1"/>
</dbReference>
<dbReference type="HOGENOM" id="CLU_143681_0_0_1"/>
<dbReference type="InterPro" id="IPR011993">
    <property type="entry name" value="PH-like_dom_sf"/>
</dbReference>